<organism evidence="1 2">
    <name type="scientific">Pyxicephalus adspersus</name>
    <name type="common">African bullfrog</name>
    <dbReference type="NCBI Taxonomy" id="30357"/>
    <lineage>
        <taxon>Eukaryota</taxon>
        <taxon>Metazoa</taxon>
        <taxon>Chordata</taxon>
        <taxon>Craniata</taxon>
        <taxon>Vertebrata</taxon>
        <taxon>Euteleostomi</taxon>
        <taxon>Amphibia</taxon>
        <taxon>Batrachia</taxon>
        <taxon>Anura</taxon>
        <taxon>Neobatrachia</taxon>
        <taxon>Ranoidea</taxon>
        <taxon>Pyxicephalidae</taxon>
        <taxon>Pyxicephalinae</taxon>
        <taxon>Pyxicephalus</taxon>
    </lineage>
</organism>
<proteinExistence type="predicted"/>
<evidence type="ECO:0000313" key="1">
    <source>
        <dbReference type="EMBL" id="DBA29859.1"/>
    </source>
</evidence>
<comment type="caution">
    <text evidence="1">The sequence shown here is derived from an EMBL/GenBank/DDBJ whole genome shotgun (WGS) entry which is preliminary data.</text>
</comment>
<sequence>MSRSTLLPVGHYCSSTHSSFVLPTLQLVPLFSLPLKDTIIPPPSHHHHSLSICVLPSSCWAILLRSTHHWVIQFSYYTPLNTHIFPTRHWAVLSYPTSCRASLLPPTTALPNRHYHSTPPFLVLLSPSTACWMPLFLAPFAKYWSGYNPNRHHLTMSLNLPGSMNIKFF</sequence>
<protein>
    <submittedName>
        <fullName evidence="1">Uncharacterized protein</fullName>
    </submittedName>
</protein>
<accession>A0AAV3ATI4</accession>
<dbReference type="Proteomes" id="UP001181693">
    <property type="component" value="Unassembled WGS sequence"/>
</dbReference>
<dbReference type="EMBL" id="DYDO01000002">
    <property type="protein sequence ID" value="DBA29859.1"/>
    <property type="molecule type" value="Genomic_DNA"/>
</dbReference>
<gene>
    <name evidence="1" type="ORF">GDO54_005912</name>
</gene>
<evidence type="ECO:0000313" key="2">
    <source>
        <dbReference type="Proteomes" id="UP001181693"/>
    </source>
</evidence>
<keyword evidence="2" id="KW-1185">Reference proteome</keyword>
<reference evidence="1" key="1">
    <citation type="thesis" date="2020" institute="ProQuest LLC" country="789 East Eisenhower Parkway, Ann Arbor, MI, USA">
        <title>Comparative Genomics and Chromosome Evolution.</title>
        <authorList>
            <person name="Mudd A.B."/>
        </authorList>
    </citation>
    <scope>NUCLEOTIDE SEQUENCE</scope>
    <source>
        <strain evidence="1">1538</strain>
        <tissue evidence="1">Blood</tissue>
    </source>
</reference>
<dbReference type="AlphaFoldDB" id="A0AAV3ATI4"/>
<name>A0AAV3ATI4_PYXAD</name>